<feature type="chain" id="PRO_5015131633" description="Curli production assembly/transport component CsgG" evidence="9">
    <location>
        <begin position="23"/>
        <end position="238"/>
    </location>
</feature>
<keyword evidence="4" id="KW-1003">Cell membrane</keyword>
<evidence type="ECO:0000256" key="9">
    <source>
        <dbReference type="SAM" id="SignalP"/>
    </source>
</evidence>
<dbReference type="KEGG" id="xba:C7S18_17480"/>
<accession>A0A2P1PZB8</accession>
<dbReference type="RefSeq" id="WP_106894085.1">
    <property type="nucleotide sequence ID" value="NZ_CP027860.1"/>
</dbReference>
<reference evidence="10 11" key="2">
    <citation type="submission" date="2018-03" db="EMBL/GenBank/DDBJ databases">
        <authorList>
            <person name="Keele B.F."/>
        </authorList>
    </citation>
    <scope>NUCLEOTIDE SEQUENCE [LARGE SCALE GENOMIC DNA]</scope>
    <source>
        <strain evidence="10 11">D13</strain>
    </source>
</reference>
<dbReference type="AlphaFoldDB" id="A0A2P1PZB8"/>
<gene>
    <name evidence="10" type="ORF">C7S18_17480</name>
</gene>
<dbReference type="Pfam" id="PF03783">
    <property type="entry name" value="CsgG"/>
    <property type="match status" value="1"/>
</dbReference>
<evidence type="ECO:0000256" key="7">
    <source>
        <dbReference type="ARBA" id="ARBA00023139"/>
    </source>
</evidence>
<evidence type="ECO:0000256" key="5">
    <source>
        <dbReference type="ARBA" id="ARBA00022729"/>
    </source>
</evidence>
<keyword evidence="6" id="KW-0472">Membrane</keyword>
<keyword evidence="7" id="KW-0564">Palmitate</keyword>
<reference evidence="10 11" key="1">
    <citation type="submission" date="2018-03" db="EMBL/GenBank/DDBJ databases">
        <title>Ahniella affigens gen. nov., sp. nov., a gammaproteobacterium isolated from sandy soil near a stream.</title>
        <authorList>
            <person name="Ko Y."/>
            <person name="Kim J.-H."/>
        </authorList>
    </citation>
    <scope>NUCLEOTIDE SEQUENCE [LARGE SCALE GENOMIC DNA]</scope>
    <source>
        <strain evidence="10 11">D13</strain>
    </source>
</reference>
<protein>
    <recommendedName>
        <fullName evidence="3">Curli production assembly/transport component CsgG</fullName>
    </recommendedName>
</protein>
<keyword evidence="8" id="KW-0449">Lipoprotein</keyword>
<evidence type="ECO:0000256" key="2">
    <source>
        <dbReference type="ARBA" id="ARBA00008899"/>
    </source>
</evidence>
<proteinExistence type="inferred from homology"/>
<dbReference type="InterPro" id="IPR005534">
    <property type="entry name" value="Curli_assmbl/transp-comp_CsgG"/>
</dbReference>
<keyword evidence="5 9" id="KW-0732">Signal</keyword>
<evidence type="ECO:0000256" key="8">
    <source>
        <dbReference type="ARBA" id="ARBA00023288"/>
    </source>
</evidence>
<name>A0A2P1PZB8_9GAMM</name>
<evidence type="ECO:0000313" key="11">
    <source>
        <dbReference type="Proteomes" id="UP000241074"/>
    </source>
</evidence>
<dbReference type="PANTHER" id="PTHR41164">
    <property type="entry name" value="CURLI PRODUCTION ASSEMBLY/TRANSPORT COMPONENT CSGG"/>
    <property type="match status" value="1"/>
</dbReference>
<comment type="similarity">
    <text evidence="2">Belongs to the CsgG family.</text>
</comment>
<sequence>MKKMIVGVALAASSVLSMSAMAGGDKPSVAVLEFTNESGAAWWRGGVGWELSGMLTNEMAATKAFRMLERSKIEAVLSEQNLAASGRVQGGTGAKIGKLLGAQYLVTGTVSAYEEDTASTGGGISFGGVSLGGNKSNAYLAVDLRVINATTGEIAYTRTIEGNAKGGGMSIGLSKGGFGGSLSNQKNTPAGKAIRAALVLSSDYLECVMVDRNGCEADFDAADDRRREKTRGAIDLDD</sequence>
<evidence type="ECO:0000256" key="3">
    <source>
        <dbReference type="ARBA" id="ARBA00014028"/>
    </source>
</evidence>
<dbReference type="GO" id="GO:0030288">
    <property type="term" value="C:outer membrane-bounded periplasmic space"/>
    <property type="evidence" value="ECO:0007669"/>
    <property type="project" value="InterPro"/>
</dbReference>
<keyword evidence="11" id="KW-1185">Reference proteome</keyword>
<evidence type="ECO:0000256" key="6">
    <source>
        <dbReference type="ARBA" id="ARBA00023136"/>
    </source>
</evidence>
<dbReference type="OrthoDB" id="551031at2"/>
<comment type="function">
    <text evidence="1">May be involved in the biogenesis of curli organelles.</text>
</comment>
<dbReference type="Gene3D" id="3.40.50.10610">
    <property type="entry name" value="ABC-type transport auxiliary lipoprotein component"/>
    <property type="match status" value="1"/>
</dbReference>
<evidence type="ECO:0000256" key="4">
    <source>
        <dbReference type="ARBA" id="ARBA00022475"/>
    </source>
</evidence>
<feature type="signal peptide" evidence="9">
    <location>
        <begin position="1"/>
        <end position="22"/>
    </location>
</feature>
<dbReference type="PANTHER" id="PTHR41164:SF1">
    <property type="entry name" value="CURLI PRODUCTION ASSEMBLY_TRANSPORT COMPONENT CSGG"/>
    <property type="match status" value="1"/>
</dbReference>
<dbReference type="EMBL" id="CP027860">
    <property type="protein sequence ID" value="AVQ00167.1"/>
    <property type="molecule type" value="Genomic_DNA"/>
</dbReference>
<organism evidence="10 11">
    <name type="scientific">Ahniella affigens</name>
    <dbReference type="NCBI Taxonomy" id="2021234"/>
    <lineage>
        <taxon>Bacteria</taxon>
        <taxon>Pseudomonadati</taxon>
        <taxon>Pseudomonadota</taxon>
        <taxon>Gammaproteobacteria</taxon>
        <taxon>Lysobacterales</taxon>
        <taxon>Rhodanobacteraceae</taxon>
        <taxon>Ahniella</taxon>
    </lineage>
</organism>
<evidence type="ECO:0000256" key="1">
    <source>
        <dbReference type="ARBA" id="ARBA00003989"/>
    </source>
</evidence>
<dbReference type="Proteomes" id="UP000241074">
    <property type="component" value="Chromosome"/>
</dbReference>
<evidence type="ECO:0000313" key="10">
    <source>
        <dbReference type="EMBL" id="AVQ00167.1"/>
    </source>
</evidence>